<protein>
    <submittedName>
        <fullName evidence="3">CubicO group peptidase (Beta-lactamase class C family)</fullName>
    </submittedName>
</protein>
<dbReference type="Gene3D" id="3.40.710.10">
    <property type="entry name" value="DD-peptidase/beta-lactamase superfamily"/>
    <property type="match status" value="1"/>
</dbReference>
<dbReference type="InterPro" id="IPR050491">
    <property type="entry name" value="AmpC-like"/>
</dbReference>
<evidence type="ECO:0000256" key="1">
    <source>
        <dbReference type="SAM" id="SignalP"/>
    </source>
</evidence>
<keyword evidence="4" id="KW-1185">Reference proteome</keyword>
<dbReference type="PANTHER" id="PTHR46825">
    <property type="entry name" value="D-ALANYL-D-ALANINE-CARBOXYPEPTIDASE/ENDOPEPTIDASE AMPH"/>
    <property type="match status" value="1"/>
</dbReference>
<feature type="signal peptide" evidence="1">
    <location>
        <begin position="1"/>
        <end position="19"/>
    </location>
</feature>
<feature type="chain" id="PRO_5016364621" evidence="1">
    <location>
        <begin position="20"/>
        <end position="383"/>
    </location>
</feature>
<dbReference type="InterPro" id="IPR012338">
    <property type="entry name" value="Beta-lactam/transpept-like"/>
</dbReference>
<dbReference type="EMBL" id="QLMA01000001">
    <property type="protein sequence ID" value="RAJ87390.1"/>
    <property type="molecule type" value="Genomic_DNA"/>
</dbReference>
<dbReference type="PANTHER" id="PTHR46825:SF9">
    <property type="entry name" value="BETA-LACTAMASE-RELATED DOMAIN-CONTAINING PROTEIN"/>
    <property type="match status" value="1"/>
</dbReference>
<gene>
    <name evidence="3" type="ORF">CLV59_101139</name>
</gene>
<sequence>MKYYFIAMLSLLLICSACRKNKKEANPFHTATVENQMDKIVKDLEVPGMAVALVGADGILWSKAKGLADMEKKEPVTEKTVFKIGSIAKTMVGFSVLKLQEAGKLNIDADINDYLPFKVVNPHHPGKKITLKHLLTHTSGIQDTIYNRDLLTAGFLTMEQDNPMILRDYIKGILTPGGQYYNPITFMDDSKGAIYSYSNIGAALAACIVEQVAGENFDTYSYKSFITPLNTRTLVWHLRDFTAQPFAMPYYVTNKLTPTGKYSTVDYCSGGLHSNLTDLATFARMLINNGMASGKQLISPQSLDAMKKVPFPDVKPSQGLFLEHFKLGTSDIYGHSGDVIGGSSLLYFCPDTKRAVVIILNRKIEEDDLHIAVNQLLGDLFRL</sequence>
<feature type="domain" description="Beta-lactamase-related" evidence="2">
    <location>
        <begin position="37"/>
        <end position="368"/>
    </location>
</feature>
<name>A0A327WDF3_9BACT</name>
<dbReference type="InterPro" id="IPR001466">
    <property type="entry name" value="Beta-lactam-related"/>
</dbReference>
<organism evidence="3 4">
    <name type="scientific">Chitinophaga dinghuensis</name>
    <dbReference type="NCBI Taxonomy" id="1539050"/>
    <lineage>
        <taxon>Bacteria</taxon>
        <taxon>Pseudomonadati</taxon>
        <taxon>Bacteroidota</taxon>
        <taxon>Chitinophagia</taxon>
        <taxon>Chitinophagales</taxon>
        <taxon>Chitinophagaceae</taxon>
        <taxon>Chitinophaga</taxon>
    </lineage>
</organism>
<evidence type="ECO:0000313" key="3">
    <source>
        <dbReference type="EMBL" id="RAJ87390.1"/>
    </source>
</evidence>
<evidence type="ECO:0000259" key="2">
    <source>
        <dbReference type="Pfam" id="PF00144"/>
    </source>
</evidence>
<accession>A0A327WDF3</accession>
<proteinExistence type="predicted"/>
<keyword evidence="1" id="KW-0732">Signal</keyword>
<dbReference type="Proteomes" id="UP000249819">
    <property type="component" value="Unassembled WGS sequence"/>
</dbReference>
<reference evidence="3 4" key="1">
    <citation type="submission" date="2018-06" db="EMBL/GenBank/DDBJ databases">
        <title>Genomic Encyclopedia of Archaeal and Bacterial Type Strains, Phase II (KMG-II): from individual species to whole genera.</title>
        <authorList>
            <person name="Goeker M."/>
        </authorList>
    </citation>
    <scope>NUCLEOTIDE SEQUENCE [LARGE SCALE GENOMIC DNA]</scope>
    <source>
        <strain evidence="3 4">DSM 29821</strain>
    </source>
</reference>
<comment type="caution">
    <text evidence="3">The sequence shown here is derived from an EMBL/GenBank/DDBJ whole genome shotgun (WGS) entry which is preliminary data.</text>
</comment>
<dbReference type="SUPFAM" id="SSF56601">
    <property type="entry name" value="beta-lactamase/transpeptidase-like"/>
    <property type="match status" value="1"/>
</dbReference>
<dbReference type="AlphaFoldDB" id="A0A327WDF3"/>
<dbReference type="Pfam" id="PF00144">
    <property type="entry name" value="Beta-lactamase"/>
    <property type="match status" value="1"/>
</dbReference>
<evidence type="ECO:0000313" key="4">
    <source>
        <dbReference type="Proteomes" id="UP000249819"/>
    </source>
</evidence>